<keyword evidence="3 5" id="KW-0808">Transferase</keyword>
<dbReference type="EMBL" id="QKWP01001851">
    <property type="protein sequence ID" value="RIB06217.1"/>
    <property type="molecule type" value="Genomic_DNA"/>
</dbReference>
<dbReference type="STRING" id="44941.A0A397UAZ0"/>
<dbReference type="Gene3D" id="3.40.50.150">
    <property type="entry name" value="Vaccinia Virus protein VP39"/>
    <property type="match status" value="1"/>
</dbReference>
<dbReference type="PANTHER" id="PTHR10629:SF52">
    <property type="entry name" value="DNA (CYTOSINE-5)-METHYLTRANSFERASE 1"/>
    <property type="match status" value="1"/>
</dbReference>
<reference evidence="6 7" key="1">
    <citation type="submission" date="2018-06" db="EMBL/GenBank/DDBJ databases">
        <title>Comparative genomics reveals the genomic features of Rhizophagus irregularis, R. cerebriforme, R. diaphanum and Gigaspora rosea, and their symbiotic lifestyle signature.</title>
        <authorList>
            <person name="Morin E."/>
            <person name="San Clemente H."/>
            <person name="Chen E.C.H."/>
            <person name="De La Providencia I."/>
            <person name="Hainaut M."/>
            <person name="Kuo A."/>
            <person name="Kohler A."/>
            <person name="Murat C."/>
            <person name="Tang N."/>
            <person name="Roy S."/>
            <person name="Loubradou J."/>
            <person name="Henrissat B."/>
            <person name="Grigoriev I.V."/>
            <person name="Corradi N."/>
            <person name="Roux C."/>
            <person name="Martin F.M."/>
        </authorList>
    </citation>
    <scope>NUCLEOTIDE SEQUENCE [LARGE SCALE GENOMIC DNA]</scope>
    <source>
        <strain evidence="6 7">DAOM 194757</strain>
    </source>
</reference>
<dbReference type="AlphaFoldDB" id="A0A397UAZ0"/>
<keyword evidence="2 5" id="KW-0489">Methyltransferase</keyword>
<dbReference type="GO" id="GO:0003677">
    <property type="term" value="F:DNA binding"/>
    <property type="evidence" value="ECO:0007669"/>
    <property type="project" value="TreeGrafter"/>
</dbReference>
<evidence type="ECO:0000256" key="5">
    <source>
        <dbReference type="PROSITE-ProRule" id="PRU01016"/>
    </source>
</evidence>
<dbReference type="PANTHER" id="PTHR10629">
    <property type="entry name" value="CYTOSINE-SPECIFIC METHYLTRANSFERASE"/>
    <property type="match status" value="1"/>
</dbReference>
<sequence length="302" mass="34440">MSLYVQFVISKIKDQVDIANTKKTPRKFKKLPTVDLFCGAGGFSLGAKMAEAMVYTLDVYDFIENNINRKKHKVDVLLAAPPCQGYTMANTRGNIIDMTNNMILALTVPLIVDKLKPKVLVFENVRGFFNKSKSDEMFRMFINDMQDIGYKIETQILKATNFGVKEGIRMPSWPEQTHFTDGVCTEQERANYRLQPTPTVSKAFRGLTNSSPNMEYCKRSPYHLKRLTLNSIPSTVLCTINPGWDNIHPTEFRYISVREQARLQTFPDDYIFLGDLNAQYRQGNAVPPLLAKALMEEVKQCI</sequence>
<protein>
    <recommendedName>
        <fullName evidence="1">DNA (cytosine-5-)-methyltransferase</fullName>
        <ecNumber evidence="1">2.1.1.37</ecNumber>
    </recommendedName>
</protein>
<comment type="similarity">
    <text evidence="5">Belongs to the class I-like SAM-binding methyltransferase superfamily. C5-methyltransferase family.</text>
</comment>
<accession>A0A397UAZ0</accession>
<dbReference type="EC" id="2.1.1.37" evidence="1"/>
<evidence type="ECO:0000313" key="6">
    <source>
        <dbReference type="EMBL" id="RIB06217.1"/>
    </source>
</evidence>
<keyword evidence="7" id="KW-1185">Reference proteome</keyword>
<dbReference type="GO" id="GO:0005634">
    <property type="term" value="C:nucleus"/>
    <property type="evidence" value="ECO:0007669"/>
    <property type="project" value="TreeGrafter"/>
</dbReference>
<dbReference type="PROSITE" id="PS51679">
    <property type="entry name" value="SAM_MT_C5"/>
    <property type="match status" value="1"/>
</dbReference>
<evidence type="ECO:0000256" key="2">
    <source>
        <dbReference type="ARBA" id="ARBA00022603"/>
    </source>
</evidence>
<dbReference type="Gene3D" id="3.90.120.10">
    <property type="entry name" value="DNA Methylase, subunit A, domain 2"/>
    <property type="match status" value="1"/>
</dbReference>
<dbReference type="GO" id="GO:0032259">
    <property type="term" value="P:methylation"/>
    <property type="evidence" value="ECO:0007669"/>
    <property type="project" value="UniProtKB-KW"/>
</dbReference>
<keyword evidence="4 5" id="KW-0949">S-adenosyl-L-methionine</keyword>
<dbReference type="GO" id="GO:0003886">
    <property type="term" value="F:DNA (cytosine-5-)-methyltransferase activity"/>
    <property type="evidence" value="ECO:0007669"/>
    <property type="project" value="UniProtKB-EC"/>
</dbReference>
<feature type="active site" evidence="5">
    <location>
        <position position="83"/>
    </location>
</feature>
<dbReference type="GO" id="GO:0044027">
    <property type="term" value="P:negative regulation of gene expression via chromosomal CpG island methylation"/>
    <property type="evidence" value="ECO:0007669"/>
    <property type="project" value="TreeGrafter"/>
</dbReference>
<dbReference type="OrthoDB" id="5376140at2759"/>
<proteinExistence type="inferred from homology"/>
<dbReference type="InterPro" id="IPR029063">
    <property type="entry name" value="SAM-dependent_MTases_sf"/>
</dbReference>
<dbReference type="SUPFAM" id="SSF53335">
    <property type="entry name" value="S-adenosyl-L-methionine-dependent methyltransferases"/>
    <property type="match status" value="1"/>
</dbReference>
<evidence type="ECO:0000256" key="4">
    <source>
        <dbReference type="ARBA" id="ARBA00022691"/>
    </source>
</evidence>
<dbReference type="PRINTS" id="PR00105">
    <property type="entry name" value="C5METTRFRASE"/>
</dbReference>
<comment type="caution">
    <text evidence="6">The sequence shown here is derived from an EMBL/GenBank/DDBJ whole genome shotgun (WGS) entry which is preliminary data.</text>
</comment>
<dbReference type="InterPro" id="IPR001525">
    <property type="entry name" value="C5_MeTfrase"/>
</dbReference>
<dbReference type="Proteomes" id="UP000266673">
    <property type="component" value="Unassembled WGS sequence"/>
</dbReference>
<evidence type="ECO:0000256" key="1">
    <source>
        <dbReference type="ARBA" id="ARBA00011975"/>
    </source>
</evidence>
<organism evidence="6 7">
    <name type="scientific">Gigaspora rosea</name>
    <dbReference type="NCBI Taxonomy" id="44941"/>
    <lineage>
        <taxon>Eukaryota</taxon>
        <taxon>Fungi</taxon>
        <taxon>Fungi incertae sedis</taxon>
        <taxon>Mucoromycota</taxon>
        <taxon>Glomeromycotina</taxon>
        <taxon>Glomeromycetes</taxon>
        <taxon>Diversisporales</taxon>
        <taxon>Gigasporaceae</taxon>
        <taxon>Gigaspora</taxon>
    </lineage>
</organism>
<gene>
    <name evidence="6" type="ORF">C2G38_2217667</name>
</gene>
<dbReference type="InterPro" id="IPR050390">
    <property type="entry name" value="C5-Methyltransferase"/>
</dbReference>
<dbReference type="Pfam" id="PF00145">
    <property type="entry name" value="DNA_methylase"/>
    <property type="match status" value="2"/>
</dbReference>
<name>A0A397UAZ0_9GLOM</name>
<evidence type="ECO:0000313" key="7">
    <source>
        <dbReference type="Proteomes" id="UP000266673"/>
    </source>
</evidence>
<evidence type="ECO:0000256" key="3">
    <source>
        <dbReference type="ARBA" id="ARBA00022679"/>
    </source>
</evidence>